<protein>
    <submittedName>
        <fullName evidence="1">Uncharacterized protein</fullName>
    </submittedName>
</protein>
<dbReference type="AlphaFoldDB" id="A0A395HXZ3"/>
<reference evidence="1 2" key="1">
    <citation type="submission" date="2018-02" db="EMBL/GenBank/DDBJ databases">
        <title>The genomes of Aspergillus section Nigri reveals drivers in fungal speciation.</title>
        <authorList>
            <consortium name="DOE Joint Genome Institute"/>
            <person name="Vesth T.C."/>
            <person name="Nybo J."/>
            <person name="Theobald S."/>
            <person name="Brandl J."/>
            <person name="Frisvad J.C."/>
            <person name="Nielsen K.F."/>
            <person name="Lyhne E.K."/>
            <person name="Kogle M.E."/>
            <person name="Kuo A."/>
            <person name="Riley R."/>
            <person name="Clum A."/>
            <person name="Nolan M."/>
            <person name="Lipzen A."/>
            <person name="Salamov A."/>
            <person name="Henrissat B."/>
            <person name="Wiebenga A."/>
            <person name="De vries R.P."/>
            <person name="Grigoriev I.V."/>
            <person name="Mortensen U.H."/>
            <person name="Andersen M.R."/>
            <person name="Baker S.E."/>
        </authorList>
    </citation>
    <scope>NUCLEOTIDE SEQUENCE [LARGE SCALE GENOMIC DNA]</scope>
    <source>
        <strain evidence="1 2">CBS 101889</strain>
    </source>
</reference>
<dbReference type="STRING" id="1450537.A0A395HXZ3"/>
<accession>A0A395HXZ3</accession>
<sequence>MANFRHLDKRDCIDAYIDGLTAKRPLVVVAANITAAQKYNNTLLAGWVTGLDVWSLAPWWICGASNLPDYNGLYTREWPSTFRVASYKFRQDGLLLPFGYPRHEFVKPNPTLFQTVGYWPMTDRPDPLHGWSLKEVLSTSSGAATADIYGKLYFHLRRLLDAFLNRMSDAKLTFEFHHKDTSLLVDHLDRNSFDRIEGSWVFGMSFFRGTLASISHAQPACGPYNPLIKRHQEDRNSARSSPAIFRHPDRRTFTEVPTFEQSSAIISFDLSSMKLAAARGFMASYDYVFERFLKEKWLPEGAETAFSVTMKDRHTIIEKWPFQLKLRPGDEGAQEEFDLGMRQWTTGKERFIEWKGV</sequence>
<proteinExistence type="predicted"/>
<dbReference type="Proteomes" id="UP000248961">
    <property type="component" value="Unassembled WGS sequence"/>
</dbReference>
<dbReference type="VEuPathDB" id="FungiDB:BO97DRAFT_424484"/>
<dbReference type="OrthoDB" id="5282002at2759"/>
<keyword evidence="2" id="KW-1185">Reference proteome</keyword>
<name>A0A395HXZ3_ASPHC</name>
<gene>
    <name evidence="1" type="ORF">BO97DRAFT_424484</name>
</gene>
<dbReference type="RefSeq" id="XP_025551550.1">
    <property type="nucleotide sequence ID" value="XM_025696983.1"/>
</dbReference>
<evidence type="ECO:0000313" key="1">
    <source>
        <dbReference type="EMBL" id="RAL12396.1"/>
    </source>
</evidence>
<dbReference type="GeneID" id="37201272"/>
<evidence type="ECO:0000313" key="2">
    <source>
        <dbReference type="Proteomes" id="UP000248961"/>
    </source>
</evidence>
<dbReference type="EMBL" id="KZ824283">
    <property type="protein sequence ID" value="RAL12396.1"/>
    <property type="molecule type" value="Genomic_DNA"/>
</dbReference>
<organism evidence="1 2">
    <name type="scientific">Aspergillus homomorphus (strain CBS 101889)</name>
    <dbReference type="NCBI Taxonomy" id="1450537"/>
    <lineage>
        <taxon>Eukaryota</taxon>
        <taxon>Fungi</taxon>
        <taxon>Dikarya</taxon>
        <taxon>Ascomycota</taxon>
        <taxon>Pezizomycotina</taxon>
        <taxon>Eurotiomycetes</taxon>
        <taxon>Eurotiomycetidae</taxon>
        <taxon>Eurotiales</taxon>
        <taxon>Aspergillaceae</taxon>
        <taxon>Aspergillus</taxon>
        <taxon>Aspergillus subgen. Circumdati</taxon>
    </lineage>
</organism>